<dbReference type="SUPFAM" id="SSF51197">
    <property type="entry name" value="Clavaminate synthase-like"/>
    <property type="match status" value="1"/>
</dbReference>
<keyword evidence="1 3" id="KW-0479">Metal-binding</keyword>
<dbReference type="GO" id="GO:0002238">
    <property type="term" value="P:response to molecule of fungal origin"/>
    <property type="evidence" value="ECO:0007669"/>
    <property type="project" value="UniProtKB-ARBA"/>
</dbReference>
<dbReference type="PANTHER" id="PTHR47990">
    <property type="entry name" value="2-OXOGLUTARATE (2OG) AND FE(II)-DEPENDENT OXYGENASE SUPERFAMILY PROTEIN-RELATED"/>
    <property type="match status" value="1"/>
</dbReference>
<evidence type="ECO:0000256" key="1">
    <source>
        <dbReference type="ARBA" id="ARBA00022723"/>
    </source>
</evidence>
<dbReference type="Gene3D" id="2.60.120.330">
    <property type="entry name" value="B-lactam Antibiotic, Isopenicillin N Synthase, Chain"/>
    <property type="match status" value="2"/>
</dbReference>
<gene>
    <name evidence="5" type="ORF">Slati_0346400</name>
</gene>
<name>A0AAW2YFU5_9LAMI</name>
<dbReference type="InterPro" id="IPR005123">
    <property type="entry name" value="Oxoglu/Fe-dep_dioxygenase_dom"/>
</dbReference>
<dbReference type="InterPro" id="IPR026992">
    <property type="entry name" value="DIOX_N"/>
</dbReference>
<keyword evidence="3" id="KW-0560">Oxidoreductase</keyword>
<reference evidence="5" key="2">
    <citation type="journal article" date="2024" name="Plant">
        <title>Genomic evolution and insights into agronomic trait innovations of Sesamum species.</title>
        <authorList>
            <person name="Miao H."/>
            <person name="Wang L."/>
            <person name="Qu L."/>
            <person name="Liu H."/>
            <person name="Sun Y."/>
            <person name="Le M."/>
            <person name="Wang Q."/>
            <person name="Wei S."/>
            <person name="Zheng Y."/>
            <person name="Lin W."/>
            <person name="Duan Y."/>
            <person name="Cao H."/>
            <person name="Xiong S."/>
            <person name="Wang X."/>
            <person name="Wei L."/>
            <person name="Li C."/>
            <person name="Ma Q."/>
            <person name="Ju M."/>
            <person name="Zhao R."/>
            <person name="Li G."/>
            <person name="Mu C."/>
            <person name="Tian Q."/>
            <person name="Mei H."/>
            <person name="Zhang T."/>
            <person name="Gao T."/>
            <person name="Zhang H."/>
        </authorList>
    </citation>
    <scope>NUCLEOTIDE SEQUENCE</scope>
    <source>
        <strain evidence="5">KEN1</strain>
    </source>
</reference>
<protein>
    <submittedName>
        <fullName evidence="5">2-oxoglutarate-dependent dioxygenase AOP1</fullName>
    </submittedName>
</protein>
<dbReference type="GO" id="GO:0046872">
    <property type="term" value="F:metal ion binding"/>
    <property type="evidence" value="ECO:0007669"/>
    <property type="project" value="UniProtKB-KW"/>
</dbReference>
<evidence type="ECO:0000256" key="2">
    <source>
        <dbReference type="ARBA" id="ARBA00023004"/>
    </source>
</evidence>
<dbReference type="PROSITE" id="PS51471">
    <property type="entry name" value="FE2OG_OXY"/>
    <property type="match status" value="1"/>
</dbReference>
<dbReference type="GO" id="GO:0016706">
    <property type="term" value="F:2-oxoglutarate-dependent dioxygenase activity"/>
    <property type="evidence" value="ECO:0007669"/>
    <property type="project" value="UniProtKB-ARBA"/>
</dbReference>
<keyword evidence="5" id="KW-0223">Dioxygenase</keyword>
<evidence type="ECO:0000256" key="3">
    <source>
        <dbReference type="RuleBase" id="RU003682"/>
    </source>
</evidence>
<proteinExistence type="inferred from homology"/>
<sequence>MAEIPIIDLSTKTLDTSSSSWVSACKNVQHALEEYGFFLARYDDFPSELDKQVFDVMEELFDLPLETKTRNSGELAYHGESISRYVKVVSELEQKVDKMVFESYGAEKHYESHVGSTTYLLRTLKYSAPDSNNSSNNNNIGANIHTDKNFLTVIHQNQVNGLEIQPRNGEWFAVELPPGPGSFFVVMAGDSYQAWSNGRMYSARHQVLMKGDKPRYSLALFSYNHGTTHIPEELVDTEHPLQFKPFDSYGLLRFYLSRAPSDMSGSSAKEYCGVTA</sequence>
<reference evidence="5" key="1">
    <citation type="submission" date="2020-06" db="EMBL/GenBank/DDBJ databases">
        <authorList>
            <person name="Li T."/>
            <person name="Hu X."/>
            <person name="Zhang T."/>
            <person name="Song X."/>
            <person name="Zhang H."/>
            <person name="Dai N."/>
            <person name="Sheng W."/>
            <person name="Hou X."/>
            <person name="Wei L."/>
        </authorList>
    </citation>
    <scope>NUCLEOTIDE SEQUENCE</scope>
    <source>
        <strain evidence="5">KEN1</strain>
        <tissue evidence="5">Leaf</tissue>
    </source>
</reference>
<dbReference type="GO" id="GO:0009805">
    <property type="term" value="P:coumarin biosynthetic process"/>
    <property type="evidence" value="ECO:0007669"/>
    <property type="project" value="UniProtKB-ARBA"/>
</dbReference>
<feature type="domain" description="Fe2OG dioxygenase" evidence="4">
    <location>
        <begin position="116"/>
        <end position="224"/>
    </location>
</feature>
<dbReference type="EMBL" id="JACGWN010000001">
    <property type="protein sequence ID" value="KAL0464588.1"/>
    <property type="molecule type" value="Genomic_DNA"/>
</dbReference>
<keyword evidence="2 3" id="KW-0408">Iron</keyword>
<evidence type="ECO:0000259" key="4">
    <source>
        <dbReference type="PROSITE" id="PS51471"/>
    </source>
</evidence>
<dbReference type="AlphaFoldDB" id="A0AAW2YFU5"/>
<evidence type="ECO:0000313" key="5">
    <source>
        <dbReference type="EMBL" id="KAL0464588.1"/>
    </source>
</evidence>
<organism evidence="5">
    <name type="scientific">Sesamum latifolium</name>
    <dbReference type="NCBI Taxonomy" id="2727402"/>
    <lineage>
        <taxon>Eukaryota</taxon>
        <taxon>Viridiplantae</taxon>
        <taxon>Streptophyta</taxon>
        <taxon>Embryophyta</taxon>
        <taxon>Tracheophyta</taxon>
        <taxon>Spermatophyta</taxon>
        <taxon>Magnoliopsida</taxon>
        <taxon>eudicotyledons</taxon>
        <taxon>Gunneridae</taxon>
        <taxon>Pentapetalae</taxon>
        <taxon>asterids</taxon>
        <taxon>lamiids</taxon>
        <taxon>Lamiales</taxon>
        <taxon>Pedaliaceae</taxon>
        <taxon>Sesamum</taxon>
    </lineage>
</organism>
<accession>A0AAW2YFU5</accession>
<dbReference type="Pfam" id="PF14226">
    <property type="entry name" value="DIOX_N"/>
    <property type="match status" value="1"/>
</dbReference>
<dbReference type="InterPro" id="IPR044861">
    <property type="entry name" value="IPNS-like_FE2OG_OXY"/>
</dbReference>
<dbReference type="Pfam" id="PF03171">
    <property type="entry name" value="2OG-FeII_Oxy"/>
    <property type="match status" value="1"/>
</dbReference>
<comment type="caution">
    <text evidence="5">The sequence shown here is derived from an EMBL/GenBank/DDBJ whole genome shotgun (WGS) entry which is preliminary data.</text>
</comment>
<dbReference type="InterPro" id="IPR027443">
    <property type="entry name" value="IPNS-like_sf"/>
</dbReference>
<dbReference type="InterPro" id="IPR050231">
    <property type="entry name" value="Iron_ascorbate_oxido_reductase"/>
</dbReference>
<comment type="similarity">
    <text evidence="3">Belongs to the iron/ascorbate-dependent oxidoreductase family.</text>
</comment>